<feature type="compositionally biased region" description="Acidic residues" evidence="1">
    <location>
        <begin position="97"/>
        <end position="107"/>
    </location>
</feature>
<name>A0A5S3QFD5_9BACI</name>
<reference evidence="3 5" key="1">
    <citation type="submission" date="2019-05" db="EMBL/GenBank/DDBJ databases">
        <title>Genomic analysis of Lentibacillus sp. NKC220-2.</title>
        <authorList>
            <person name="Oh Y.J."/>
        </authorList>
    </citation>
    <scope>NUCLEOTIDE SEQUENCE [LARGE SCALE GENOMIC DNA]</scope>
    <source>
        <strain evidence="3 5">NKC220-2</strain>
    </source>
</reference>
<dbReference type="EMBL" id="VCIA01000002">
    <property type="protein sequence ID" value="TMN18841.1"/>
    <property type="molecule type" value="Genomic_DNA"/>
</dbReference>
<accession>A0A5S3QFD5</accession>
<feature type="region of interest" description="Disordered" evidence="1">
    <location>
        <begin position="85"/>
        <end position="107"/>
    </location>
</feature>
<dbReference type="AlphaFoldDB" id="A0A5S3QFD5"/>
<evidence type="ECO:0000313" key="4">
    <source>
        <dbReference type="EMBL" id="TMN18843.1"/>
    </source>
</evidence>
<dbReference type="Pfam" id="PF04014">
    <property type="entry name" value="MazE_antitoxin"/>
    <property type="match status" value="1"/>
</dbReference>
<sequence length="107" mass="12506">MAETTERRGAAMKPEHVRFKRKSQVTVPREIVEALDLHEGDDLQVRLENGKIVFVPMVSIPKDQAWFWSEQWQKEEQEVEEHIKAGRLTESKSLDETLNDLDDMSKE</sequence>
<protein>
    <submittedName>
        <fullName evidence="3">AbrB/MazE/SpoVT family DNA-binding domain-containing protein</fullName>
    </submittedName>
</protein>
<comment type="caution">
    <text evidence="3">The sequence shown here is derived from an EMBL/GenBank/DDBJ whole genome shotgun (WGS) entry which is preliminary data.</text>
</comment>
<feature type="domain" description="SpoVT-AbrB" evidence="2">
    <location>
        <begin position="17"/>
        <end position="62"/>
    </location>
</feature>
<dbReference type="GO" id="GO:0003677">
    <property type="term" value="F:DNA binding"/>
    <property type="evidence" value="ECO:0007669"/>
    <property type="project" value="UniProtKB-KW"/>
</dbReference>
<evidence type="ECO:0000259" key="2">
    <source>
        <dbReference type="SMART" id="SM00966"/>
    </source>
</evidence>
<proteinExistence type="predicted"/>
<dbReference type="SMART" id="SM00966">
    <property type="entry name" value="SpoVT_AbrB"/>
    <property type="match status" value="1"/>
</dbReference>
<keyword evidence="3" id="KW-0238">DNA-binding</keyword>
<evidence type="ECO:0000313" key="5">
    <source>
        <dbReference type="Proteomes" id="UP000306980"/>
    </source>
</evidence>
<organism evidence="3 5">
    <name type="scientific">Lentibacillus cibarius</name>
    <dbReference type="NCBI Taxonomy" id="2583219"/>
    <lineage>
        <taxon>Bacteria</taxon>
        <taxon>Bacillati</taxon>
        <taxon>Bacillota</taxon>
        <taxon>Bacilli</taxon>
        <taxon>Bacillales</taxon>
        <taxon>Bacillaceae</taxon>
        <taxon>Lentibacillus</taxon>
    </lineage>
</organism>
<dbReference type="OrthoDB" id="199763at2"/>
<gene>
    <name evidence="3" type="ORF">FFL34_17790</name>
    <name evidence="4" type="ORF">FFL34_17955</name>
</gene>
<dbReference type="Proteomes" id="UP000306980">
    <property type="component" value="Unassembled WGS sequence"/>
</dbReference>
<dbReference type="SUPFAM" id="SSF89447">
    <property type="entry name" value="AbrB/MazE/MraZ-like"/>
    <property type="match status" value="1"/>
</dbReference>
<evidence type="ECO:0000313" key="3">
    <source>
        <dbReference type="EMBL" id="TMN18841.1"/>
    </source>
</evidence>
<dbReference type="InterPro" id="IPR007159">
    <property type="entry name" value="SpoVT-AbrB_dom"/>
</dbReference>
<dbReference type="InterPro" id="IPR037914">
    <property type="entry name" value="SpoVT-AbrB_sf"/>
</dbReference>
<dbReference type="Gene3D" id="2.10.260.10">
    <property type="match status" value="1"/>
</dbReference>
<evidence type="ECO:0000256" key="1">
    <source>
        <dbReference type="SAM" id="MobiDB-lite"/>
    </source>
</evidence>
<dbReference type="EMBL" id="VCIA01000002">
    <property type="protein sequence ID" value="TMN18843.1"/>
    <property type="molecule type" value="Genomic_DNA"/>
</dbReference>
<feature type="compositionally biased region" description="Basic and acidic residues" evidence="1">
    <location>
        <begin position="85"/>
        <end position="95"/>
    </location>
</feature>